<dbReference type="UniPathway" id="UPA00135">
    <property type="reaction ID" value="UER00196"/>
</dbReference>
<keyword evidence="13" id="KW-1185">Reference proteome</keyword>
<evidence type="ECO:0000256" key="5">
    <source>
        <dbReference type="ARBA" id="ARBA00023002"/>
    </source>
</evidence>
<comment type="function">
    <text evidence="1">Catalyzes the reversible oxidation of 3-phospho-D-glycerate to 3-phosphonooxypyruvate, the first step of the phosphorylated L-serine biosynthesis pathway. Also catalyzes the reversible oxidation of 2-hydroxyglutarate to 2-oxoglutarate.</text>
</comment>
<keyword evidence="7 10" id="KW-0718">Serine biosynthesis</keyword>
<dbReference type="Gene3D" id="3.40.50.720">
    <property type="entry name" value="NAD(P)-binding Rossmann-like Domain"/>
    <property type="match status" value="2"/>
</dbReference>
<dbReference type="AlphaFoldDB" id="A0A1I5RKB8"/>
<reference evidence="12 13" key="1">
    <citation type="submission" date="2016-10" db="EMBL/GenBank/DDBJ databases">
        <authorList>
            <person name="de Groot N.N."/>
        </authorList>
    </citation>
    <scope>NUCLEOTIDE SEQUENCE [LARGE SCALE GENOMIC DNA]</scope>
    <source>
        <strain evidence="12 13">DSM 20678</strain>
    </source>
</reference>
<dbReference type="Pfam" id="PF01842">
    <property type="entry name" value="ACT"/>
    <property type="match status" value="1"/>
</dbReference>
<gene>
    <name evidence="12" type="ORF">SAMN05444406_10118</name>
</gene>
<keyword evidence="10" id="KW-0028">Amino-acid biosynthesis</keyword>
<organism evidence="12 13">
    <name type="scientific">Caldicoprobacter faecalis</name>
    <dbReference type="NCBI Taxonomy" id="937334"/>
    <lineage>
        <taxon>Bacteria</taxon>
        <taxon>Bacillati</taxon>
        <taxon>Bacillota</taxon>
        <taxon>Clostridia</taxon>
        <taxon>Caldicoprobacterales</taxon>
        <taxon>Caldicoprobacteraceae</taxon>
        <taxon>Caldicoprobacter</taxon>
    </lineage>
</organism>
<dbReference type="SUPFAM" id="SSF52283">
    <property type="entry name" value="Formate/glycerate dehydrogenase catalytic domain-like"/>
    <property type="match status" value="1"/>
</dbReference>
<name>A0A1I5RKB8_9FIRM</name>
<dbReference type="SUPFAM" id="SSF143548">
    <property type="entry name" value="Serine metabolism enzymes domain"/>
    <property type="match status" value="1"/>
</dbReference>
<comment type="similarity">
    <text evidence="3 10">Belongs to the D-isomer specific 2-hydroxyacid dehydrogenase family.</text>
</comment>
<dbReference type="InterPro" id="IPR045626">
    <property type="entry name" value="PGDH_ASB_dom"/>
</dbReference>
<dbReference type="Gene3D" id="3.30.70.260">
    <property type="match status" value="1"/>
</dbReference>
<dbReference type="InterPro" id="IPR002912">
    <property type="entry name" value="ACT_dom"/>
</dbReference>
<dbReference type="EMBL" id="FOXR01000001">
    <property type="protein sequence ID" value="SFP58830.1"/>
    <property type="molecule type" value="Genomic_DNA"/>
</dbReference>
<dbReference type="InterPro" id="IPR036291">
    <property type="entry name" value="NAD(P)-bd_dom_sf"/>
</dbReference>
<accession>A0A1I5RKB8</accession>
<dbReference type="InterPro" id="IPR006139">
    <property type="entry name" value="D-isomer_2_OHA_DH_cat_dom"/>
</dbReference>
<keyword evidence="5 10" id="KW-0560">Oxidoreductase</keyword>
<dbReference type="Proteomes" id="UP000198577">
    <property type="component" value="Unassembled WGS sequence"/>
</dbReference>
<dbReference type="FunFam" id="3.30.70.260:FF:000008">
    <property type="entry name" value="D-3-phosphoglycerate dehydrogenase, chloroplastic"/>
    <property type="match status" value="1"/>
</dbReference>
<evidence type="ECO:0000256" key="10">
    <source>
        <dbReference type="RuleBase" id="RU363003"/>
    </source>
</evidence>
<dbReference type="GO" id="GO:0051287">
    <property type="term" value="F:NAD binding"/>
    <property type="evidence" value="ECO:0007669"/>
    <property type="project" value="UniProtKB-UniRule"/>
</dbReference>
<dbReference type="CDD" id="cd12173">
    <property type="entry name" value="PGDH_4"/>
    <property type="match status" value="1"/>
</dbReference>
<feature type="domain" description="ACT" evidence="11">
    <location>
        <begin position="459"/>
        <end position="531"/>
    </location>
</feature>
<dbReference type="Pfam" id="PF00389">
    <property type="entry name" value="2-Hacid_dh"/>
    <property type="match status" value="1"/>
</dbReference>
<dbReference type="InterPro" id="IPR045865">
    <property type="entry name" value="ACT-like_dom_sf"/>
</dbReference>
<dbReference type="InterPro" id="IPR029753">
    <property type="entry name" value="D-isomer_DH_CS"/>
</dbReference>
<dbReference type="FunFam" id="3.40.50.720:FF:000021">
    <property type="entry name" value="D-3-phosphoglycerate dehydrogenase"/>
    <property type="match status" value="1"/>
</dbReference>
<evidence type="ECO:0000256" key="7">
    <source>
        <dbReference type="ARBA" id="ARBA00023299"/>
    </source>
</evidence>
<dbReference type="Pfam" id="PF02826">
    <property type="entry name" value="2-Hacid_dh_C"/>
    <property type="match status" value="1"/>
</dbReference>
<dbReference type="PANTHER" id="PTHR42789:SF1">
    <property type="entry name" value="D-ISOMER SPECIFIC 2-HYDROXYACID DEHYDROGENASE FAMILY PROTEIN (AFU_ORTHOLOGUE AFUA_6G10090)"/>
    <property type="match status" value="1"/>
</dbReference>
<comment type="catalytic activity">
    <reaction evidence="8">
        <text>(R)-2-hydroxyglutarate + NAD(+) = 2-oxoglutarate + NADH + H(+)</text>
        <dbReference type="Rhea" id="RHEA:49612"/>
        <dbReference type="ChEBI" id="CHEBI:15378"/>
        <dbReference type="ChEBI" id="CHEBI:15801"/>
        <dbReference type="ChEBI" id="CHEBI:16810"/>
        <dbReference type="ChEBI" id="CHEBI:57540"/>
        <dbReference type="ChEBI" id="CHEBI:57945"/>
        <dbReference type="EC" id="1.1.1.399"/>
    </reaction>
</comment>
<sequence>MKILVTEKIAKCGIELLRKDFEVDERTDLTPEALLECIGEYDALIVRSATKVTAEVIEKGVNLKVIGRAGTGVDNIDVETATRKGIIVVNTPESNNISTAEHTIALMLALARNIPQAYTALKSGKWIRSKFKGVELYNKTVVILGLGRIGSNVATRLKALGMNVMGYDPYITDERFEKLGVKRLNSIEEVMRVADFITIHLPKTDETVGMIGEKELAMAKPNLRIINCARGGLVDEEVLYNALKSGRIAGAAIDVFEKEPKEVPGGADFSHKLLELENVIFTPHLGASTEEAQENVGLEIAKQVSEALKGNIVNAVNLHGLHVRNIHALSPFLKLAEIMGRLYYRAEKLPVQKVEIIYSGDIAKQETKIITLSYLSGLLEPVIEERINFVNVEMLIKDRGIEVIESIRSEVDHYTNLITVKVTNSKKQVTFAGTVFGKDEIRIVNFGGYEVDFEPTPYMLVIQNYDRPGVIGKIGTILGNENVNIETMRVSQNRKEGRALMVLNVDQEVSPQALKQIEMLDNVLRVSFIKL</sequence>
<dbReference type="PROSITE" id="PS00671">
    <property type="entry name" value="D_2_HYDROXYACID_DH_3"/>
    <property type="match status" value="1"/>
</dbReference>
<comment type="pathway">
    <text evidence="2 10">Amino-acid biosynthesis; L-serine biosynthesis; L-serine from 3-phospho-D-glycerate: step 1/3.</text>
</comment>
<dbReference type="SUPFAM" id="SSF55021">
    <property type="entry name" value="ACT-like"/>
    <property type="match status" value="1"/>
</dbReference>
<dbReference type="SUPFAM" id="SSF51735">
    <property type="entry name" value="NAD(P)-binding Rossmann-fold domains"/>
    <property type="match status" value="1"/>
</dbReference>
<evidence type="ECO:0000256" key="4">
    <source>
        <dbReference type="ARBA" id="ARBA00021582"/>
    </source>
</evidence>
<dbReference type="CDD" id="cd04902">
    <property type="entry name" value="ACT_3PGDH-xct"/>
    <property type="match status" value="1"/>
</dbReference>
<dbReference type="RefSeq" id="WP_092281770.1">
    <property type="nucleotide sequence ID" value="NZ_FOXR01000001.1"/>
</dbReference>
<dbReference type="OrthoDB" id="9805416at2"/>
<dbReference type="PROSITE" id="PS51671">
    <property type="entry name" value="ACT"/>
    <property type="match status" value="1"/>
</dbReference>
<dbReference type="InterPro" id="IPR050857">
    <property type="entry name" value="D-2-hydroxyacid_DH"/>
</dbReference>
<dbReference type="GO" id="GO:0004617">
    <property type="term" value="F:phosphoglycerate dehydrogenase activity"/>
    <property type="evidence" value="ECO:0007669"/>
    <property type="project" value="UniProtKB-UniRule"/>
</dbReference>
<evidence type="ECO:0000256" key="3">
    <source>
        <dbReference type="ARBA" id="ARBA00005854"/>
    </source>
</evidence>
<evidence type="ECO:0000256" key="9">
    <source>
        <dbReference type="ARBA" id="ARBA00048731"/>
    </source>
</evidence>
<dbReference type="InterPro" id="IPR006140">
    <property type="entry name" value="D-isomer_DH_NAD-bd"/>
</dbReference>
<comment type="catalytic activity">
    <reaction evidence="9 10">
        <text>(2R)-3-phosphoglycerate + NAD(+) = 3-phosphooxypyruvate + NADH + H(+)</text>
        <dbReference type="Rhea" id="RHEA:12641"/>
        <dbReference type="ChEBI" id="CHEBI:15378"/>
        <dbReference type="ChEBI" id="CHEBI:18110"/>
        <dbReference type="ChEBI" id="CHEBI:57540"/>
        <dbReference type="ChEBI" id="CHEBI:57945"/>
        <dbReference type="ChEBI" id="CHEBI:58272"/>
        <dbReference type="EC" id="1.1.1.95"/>
    </reaction>
</comment>
<evidence type="ECO:0000256" key="6">
    <source>
        <dbReference type="ARBA" id="ARBA00023027"/>
    </source>
</evidence>
<dbReference type="Gene3D" id="3.30.1330.90">
    <property type="entry name" value="D-3-phosphoglycerate dehydrogenase, domain 3"/>
    <property type="match status" value="1"/>
</dbReference>
<evidence type="ECO:0000256" key="2">
    <source>
        <dbReference type="ARBA" id="ARBA00005216"/>
    </source>
</evidence>
<dbReference type="STRING" id="937334.SAMN05444406_10118"/>
<dbReference type="FunFam" id="3.30.1330.90:FF:000003">
    <property type="entry name" value="D-3-phosphoglycerate dehydrogenase"/>
    <property type="match status" value="1"/>
</dbReference>
<dbReference type="NCBIfam" id="TIGR01327">
    <property type="entry name" value="PGDH"/>
    <property type="match status" value="1"/>
</dbReference>
<proteinExistence type="inferred from homology"/>
<evidence type="ECO:0000313" key="12">
    <source>
        <dbReference type="EMBL" id="SFP58830.1"/>
    </source>
</evidence>
<dbReference type="Pfam" id="PF19304">
    <property type="entry name" value="PGDH_inter"/>
    <property type="match status" value="1"/>
</dbReference>
<dbReference type="InterPro" id="IPR029009">
    <property type="entry name" value="ASB_dom_sf"/>
</dbReference>
<dbReference type="PANTHER" id="PTHR42789">
    <property type="entry name" value="D-ISOMER SPECIFIC 2-HYDROXYACID DEHYDROGENASE FAMILY PROTEIN (AFU_ORTHOLOGUE AFUA_6G10090)"/>
    <property type="match status" value="1"/>
</dbReference>
<protein>
    <recommendedName>
        <fullName evidence="4 10">D-3-phosphoglycerate dehydrogenase</fullName>
        <ecNumber evidence="10">1.1.1.95</ecNumber>
    </recommendedName>
</protein>
<dbReference type="InterPro" id="IPR006236">
    <property type="entry name" value="PGDH"/>
</dbReference>
<keyword evidence="6 10" id="KW-0520">NAD</keyword>
<evidence type="ECO:0000256" key="1">
    <source>
        <dbReference type="ARBA" id="ARBA00003800"/>
    </source>
</evidence>
<dbReference type="GO" id="GO:0006564">
    <property type="term" value="P:L-serine biosynthetic process"/>
    <property type="evidence" value="ECO:0007669"/>
    <property type="project" value="UniProtKB-UniRule"/>
</dbReference>
<dbReference type="EC" id="1.1.1.95" evidence="10"/>
<evidence type="ECO:0000256" key="8">
    <source>
        <dbReference type="ARBA" id="ARBA00048126"/>
    </source>
</evidence>
<evidence type="ECO:0000313" key="13">
    <source>
        <dbReference type="Proteomes" id="UP000198577"/>
    </source>
</evidence>
<evidence type="ECO:0000259" key="11">
    <source>
        <dbReference type="PROSITE" id="PS51671"/>
    </source>
</evidence>